<gene>
    <name evidence="2" type="ORF">GCM10023225_18520</name>
</gene>
<feature type="transmembrane region" description="Helical" evidence="1">
    <location>
        <begin position="74"/>
        <end position="95"/>
    </location>
</feature>
<accession>A0ABP9HTX6</accession>
<name>A0ABP9HTX6_9ACTN</name>
<evidence type="ECO:0000313" key="3">
    <source>
        <dbReference type="Proteomes" id="UP001501195"/>
    </source>
</evidence>
<protein>
    <recommendedName>
        <fullName evidence="4">DUF423 domain-containing protein</fullName>
    </recommendedName>
</protein>
<keyword evidence="1" id="KW-0812">Transmembrane</keyword>
<sequence length="130" mass="13145">MGLAGLLAQNATFAGVVATRIALASLDGVQEAVVAGLWALHDALFALNGAFLATALVGLSLAGRRTGLIRPWHAALGLLSAALLFTSGVLAPVVVDGAPTAGLAGLLGWLLWVVWVTAYGVVLLRRPAPA</sequence>
<comment type="caution">
    <text evidence="2">The sequence shown here is derived from an EMBL/GenBank/DDBJ whole genome shotgun (WGS) entry which is preliminary data.</text>
</comment>
<reference evidence="3" key="1">
    <citation type="journal article" date="2019" name="Int. J. Syst. Evol. Microbiol.">
        <title>The Global Catalogue of Microorganisms (GCM) 10K type strain sequencing project: providing services to taxonomists for standard genome sequencing and annotation.</title>
        <authorList>
            <consortium name="The Broad Institute Genomics Platform"/>
            <consortium name="The Broad Institute Genome Sequencing Center for Infectious Disease"/>
            <person name="Wu L."/>
            <person name="Ma J."/>
        </authorList>
    </citation>
    <scope>NUCLEOTIDE SEQUENCE [LARGE SCALE GENOMIC DNA]</scope>
    <source>
        <strain evidence="3">JCM 18126</strain>
    </source>
</reference>
<proteinExistence type="predicted"/>
<organism evidence="2 3">
    <name type="scientific">Kineococcus glutinatus</name>
    <dbReference type="NCBI Taxonomy" id="1070872"/>
    <lineage>
        <taxon>Bacteria</taxon>
        <taxon>Bacillati</taxon>
        <taxon>Actinomycetota</taxon>
        <taxon>Actinomycetes</taxon>
        <taxon>Kineosporiales</taxon>
        <taxon>Kineosporiaceae</taxon>
        <taxon>Kineococcus</taxon>
    </lineage>
</organism>
<dbReference type="Proteomes" id="UP001501195">
    <property type="component" value="Unassembled WGS sequence"/>
</dbReference>
<keyword evidence="1" id="KW-0472">Membrane</keyword>
<feature type="transmembrane region" description="Helical" evidence="1">
    <location>
        <begin position="38"/>
        <end position="62"/>
    </location>
</feature>
<feature type="transmembrane region" description="Helical" evidence="1">
    <location>
        <begin position="101"/>
        <end position="124"/>
    </location>
</feature>
<dbReference type="RefSeq" id="WP_345712201.1">
    <property type="nucleotide sequence ID" value="NZ_BAABIL010000254.1"/>
</dbReference>
<dbReference type="EMBL" id="BAABIL010000254">
    <property type="protein sequence ID" value="GAA4978245.1"/>
    <property type="molecule type" value="Genomic_DNA"/>
</dbReference>
<keyword evidence="3" id="KW-1185">Reference proteome</keyword>
<evidence type="ECO:0000256" key="1">
    <source>
        <dbReference type="SAM" id="Phobius"/>
    </source>
</evidence>
<evidence type="ECO:0008006" key="4">
    <source>
        <dbReference type="Google" id="ProtNLM"/>
    </source>
</evidence>
<evidence type="ECO:0000313" key="2">
    <source>
        <dbReference type="EMBL" id="GAA4978245.1"/>
    </source>
</evidence>
<keyword evidence="1" id="KW-1133">Transmembrane helix</keyword>